<dbReference type="InterPro" id="IPR011701">
    <property type="entry name" value="MFS"/>
</dbReference>
<evidence type="ECO:0000256" key="6">
    <source>
        <dbReference type="SAM" id="Phobius"/>
    </source>
</evidence>
<evidence type="ECO:0000256" key="1">
    <source>
        <dbReference type="ARBA" id="ARBA00004141"/>
    </source>
</evidence>
<dbReference type="Pfam" id="PF07690">
    <property type="entry name" value="MFS_1"/>
    <property type="match status" value="1"/>
</dbReference>
<feature type="transmembrane region" description="Helical" evidence="6">
    <location>
        <begin position="83"/>
        <end position="105"/>
    </location>
</feature>
<dbReference type="InterPro" id="IPR036259">
    <property type="entry name" value="MFS_trans_sf"/>
</dbReference>
<dbReference type="EMBL" id="JH767572">
    <property type="protein sequence ID" value="EON65109.1"/>
    <property type="molecule type" value="Genomic_DNA"/>
</dbReference>
<sequence>MQDMEKNDSSHSRIEDIRVKFSEDHGIPSTNLEAEASLRKKFDKRVLPLAILIYLMAFIDRTNMGNARILGMQEDLKLVGYRFNIALTAFFVTYVLFEIPANILCKKFGPRYWLSFLTFGFGLITMCIAFTQSFQALIVTRVLLGVFEAGILPGIIFTFSKFYRRYEITFRVGVMASFASLSGSFGGLLATGLSKIPSSSHLDSWRYIFLFEGIITMAVGALVLALMPNDPSSASFLTTEERIIGADRIAAEAMTKGYEHMTLRVFKRALINLNTQLIALGICCSLLAMNSVALFMPTLLRGMGYSSIRSQLLTVPPYAIGTIVCIVAAYISDRLRTRGPVLLVIAPCIVVGFVLLSAVQTVGVKYFAICLATLGAFTSSPILLAWSVDNAAGPAVRAIVSAYCVGLGSVGAIVSTWTYLPKDAPRYLQGHLVNLGFGCMLFALVTILTFYLRWENRQRANGRRDWRLENASEEEVNQLGHSHPAFRYTP</sequence>
<comment type="subcellular location">
    <subcellularLocation>
        <location evidence="1">Membrane</location>
        <topology evidence="1">Multi-pass membrane protein</topology>
    </subcellularLocation>
</comment>
<dbReference type="STRING" id="1168221.R7YTI0"/>
<evidence type="ECO:0000313" key="8">
    <source>
        <dbReference type="EMBL" id="EON65109.1"/>
    </source>
</evidence>
<feature type="transmembrane region" description="Helical" evidence="6">
    <location>
        <begin position="432"/>
        <end position="454"/>
    </location>
</feature>
<dbReference type="InterPro" id="IPR020846">
    <property type="entry name" value="MFS_dom"/>
</dbReference>
<dbReference type="Proteomes" id="UP000016924">
    <property type="component" value="Unassembled WGS sequence"/>
</dbReference>
<keyword evidence="5 6" id="KW-0472">Membrane</keyword>
<keyword evidence="4 6" id="KW-1133">Transmembrane helix</keyword>
<protein>
    <recommendedName>
        <fullName evidence="7">Major facilitator superfamily (MFS) profile domain-containing protein</fullName>
    </recommendedName>
</protein>
<evidence type="ECO:0000313" key="9">
    <source>
        <dbReference type="Proteomes" id="UP000016924"/>
    </source>
</evidence>
<feature type="transmembrane region" description="Helical" evidence="6">
    <location>
        <begin position="112"/>
        <end position="132"/>
    </location>
</feature>
<feature type="transmembrane region" description="Helical" evidence="6">
    <location>
        <begin position="366"/>
        <end position="386"/>
    </location>
</feature>
<accession>R7YTI0</accession>
<name>R7YTI0_CONA1</name>
<feature type="transmembrane region" description="Helical" evidence="6">
    <location>
        <begin position="205"/>
        <end position="227"/>
    </location>
</feature>
<evidence type="ECO:0000256" key="3">
    <source>
        <dbReference type="ARBA" id="ARBA00022692"/>
    </source>
</evidence>
<proteinExistence type="predicted"/>
<dbReference type="OrthoDB" id="9971669at2759"/>
<dbReference type="GeneID" id="19901656"/>
<feature type="transmembrane region" description="Helical" evidence="6">
    <location>
        <begin position="398"/>
        <end position="420"/>
    </location>
</feature>
<dbReference type="PANTHER" id="PTHR43791:SF53">
    <property type="entry name" value="MAJOR FACILITATOR SUPERFAMILY (MFS) PROFILE DOMAIN-CONTAINING PROTEIN"/>
    <property type="match status" value="1"/>
</dbReference>
<dbReference type="FunFam" id="1.20.1250.20:FF:000018">
    <property type="entry name" value="MFS transporter permease"/>
    <property type="match status" value="1"/>
</dbReference>
<dbReference type="GO" id="GO:0016020">
    <property type="term" value="C:membrane"/>
    <property type="evidence" value="ECO:0007669"/>
    <property type="project" value="UniProtKB-SubCell"/>
</dbReference>
<evidence type="ECO:0000256" key="4">
    <source>
        <dbReference type="ARBA" id="ARBA00022989"/>
    </source>
</evidence>
<evidence type="ECO:0000256" key="2">
    <source>
        <dbReference type="ARBA" id="ARBA00022448"/>
    </source>
</evidence>
<gene>
    <name evidence="8" type="ORF">W97_04345</name>
</gene>
<dbReference type="OMA" id="HIINLCA"/>
<dbReference type="FunFam" id="1.20.1250.20:FF:000013">
    <property type="entry name" value="MFS general substrate transporter"/>
    <property type="match status" value="1"/>
</dbReference>
<dbReference type="eggNOG" id="KOG2533">
    <property type="taxonomic scope" value="Eukaryota"/>
</dbReference>
<evidence type="ECO:0000259" key="7">
    <source>
        <dbReference type="PROSITE" id="PS50850"/>
    </source>
</evidence>
<dbReference type="GO" id="GO:0022857">
    <property type="term" value="F:transmembrane transporter activity"/>
    <property type="evidence" value="ECO:0007669"/>
    <property type="project" value="InterPro"/>
</dbReference>
<organism evidence="8 9">
    <name type="scientific">Coniosporium apollinis (strain CBS 100218)</name>
    <name type="common">Rock-inhabiting black yeast</name>
    <dbReference type="NCBI Taxonomy" id="1168221"/>
    <lineage>
        <taxon>Eukaryota</taxon>
        <taxon>Fungi</taxon>
        <taxon>Dikarya</taxon>
        <taxon>Ascomycota</taxon>
        <taxon>Pezizomycotina</taxon>
        <taxon>Dothideomycetes</taxon>
        <taxon>Dothideomycetes incertae sedis</taxon>
        <taxon>Coniosporium</taxon>
    </lineage>
</organism>
<feature type="transmembrane region" description="Helical" evidence="6">
    <location>
        <begin position="46"/>
        <end position="63"/>
    </location>
</feature>
<dbReference type="HOGENOM" id="CLU_001265_0_1_1"/>
<keyword evidence="9" id="KW-1185">Reference proteome</keyword>
<dbReference type="RefSeq" id="XP_007780426.1">
    <property type="nucleotide sequence ID" value="XM_007782236.1"/>
</dbReference>
<keyword evidence="2" id="KW-0813">Transport</keyword>
<keyword evidence="3 6" id="KW-0812">Transmembrane</keyword>
<dbReference type="PANTHER" id="PTHR43791">
    <property type="entry name" value="PERMEASE-RELATED"/>
    <property type="match status" value="1"/>
</dbReference>
<evidence type="ECO:0000256" key="5">
    <source>
        <dbReference type="ARBA" id="ARBA00023136"/>
    </source>
</evidence>
<feature type="transmembrane region" description="Helical" evidence="6">
    <location>
        <begin position="277"/>
        <end position="300"/>
    </location>
</feature>
<dbReference type="AlphaFoldDB" id="R7YTI0"/>
<feature type="transmembrane region" description="Helical" evidence="6">
    <location>
        <begin position="172"/>
        <end position="193"/>
    </location>
</feature>
<dbReference type="SUPFAM" id="SSF103473">
    <property type="entry name" value="MFS general substrate transporter"/>
    <property type="match status" value="1"/>
</dbReference>
<reference evidence="9" key="1">
    <citation type="submission" date="2012-06" db="EMBL/GenBank/DDBJ databases">
        <title>The genome sequence of Coniosporium apollinis CBS 100218.</title>
        <authorList>
            <consortium name="The Broad Institute Genome Sequencing Platform"/>
            <person name="Cuomo C."/>
            <person name="Gorbushina A."/>
            <person name="Noack S."/>
            <person name="Walker B."/>
            <person name="Young S.K."/>
            <person name="Zeng Q."/>
            <person name="Gargeya S."/>
            <person name="Fitzgerald M."/>
            <person name="Haas B."/>
            <person name="Abouelleil A."/>
            <person name="Alvarado L."/>
            <person name="Arachchi H.M."/>
            <person name="Berlin A.M."/>
            <person name="Chapman S.B."/>
            <person name="Goldberg J."/>
            <person name="Griggs A."/>
            <person name="Gujja S."/>
            <person name="Hansen M."/>
            <person name="Howarth C."/>
            <person name="Imamovic A."/>
            <person name="Larimer J."/>
            <person name="McCowan C."/>
            <person name="Montmayeur A."/>
            <person name="Murphy C."/>
            <person name="Neiman D."/>
            <person name="Pearson M."/>
            <person name="Priest M."/>
            <person name="Roberts A."/>
            <person name="Saif S."/>
            <person name="Shea T."/>
            <person name="Sisk P."/>
            <person name="Sykes S."/>
            <person name="Wortman J."/>
            <person name="Nusbaum C."/>
            <person name="Birren B."/>
        </authorList>
    </citation>
    <scope>NUCLEOTIDE SEQUENCE [LARGE SCALE GENOMIC DNA]</scope>
    <source>
        <strain evidence="9">CBS 100218</strain>
    </source>
</reference>
<feature type="transmembrane region" description="Helical" evidence="6">
    <location>
        <begin position="138"/>
        <end position="160"/>
    </location>
</feature>
<dbReference type="PROSITE" id="PS50850">
    <property type="entry name" value="MFS"/>
    <property type="match status" value="1"/>
</dbReference>
<feature type="transmembrane region" description="Helical" evidence="6">
    <location>
        <begin position="339"/>
        <end position="360"/>
    </location>
</feature>
<feature type="domain" description="Major facilitator superfamily (MFS) profile" evidence="7">
    <location>
        <begin position="46"/>
        <end position="457"/>
    </location>
</feature>
<feature type="transmembrane region" description="Helical" evidence="6">
    <location>
        <begin position="312"/>
        <end position="332"/>
    </location>
</feature>
<dbReference type="Gene3D" id="1.20.1250.20">
    <property type="entry name" value="MFS general substrate transporter like domains"/>
    <property type="match status" value="2"/>
</dbReference>